<evidence type="ECO:0000313" key="2">
    <source>
        <dbReference type="Proteomes" id="UP001305647"/>
    </source>
</evidence>
<keyword evidence="2" id="KW-1185">Reference proteome</keyword>
<protein>
    <submittedName>
        <fullName evidence="1">Uncharacterized protein</fullName>
    </submittedName>
</protein>
<evidence type="ECO:0000313" key="1">
    <source>
        <dbReference type="EMBL" id="KAK4102437.1"/>
    </source>
</evidence>
<accession>A0AAN6Q2K0</accession>
<gene>
    <name evidence="1" type="ORF">N658DRAFT_495141</name>
</gene>
<reference evidence="1" key="1">
    <citation type="journal article" date="2023" name="Mol. Phylogenet. Evol.">
        <title>Genome-scale phylogeny and comparative genomics of the fungal order Sordariales.</title>
        <authorList>
            <person name="Hensen N."/>
            <person name="Bonometti L."/>
            <person name="Westerberg I."/>
            <person name="Brannstrom I.O."/>
            <person name="Guillou S."/>
            <person name="Cros-Aarteil S."/>
            <person name="Calhoun S."/>
            <person name="Haridas S."/>
            <person name="Kuo A."/>
            <person name="Mondo S."/>
            <person name="Pangilinan J."/>
            <person name="Riley R."/>
            <person name="LaButti K."/>
            <person name="Andreopoulos B."/>
            <person name="Lipzen A."/>
            <person name="Chen C."/>
            <person name="Yan M."/>
            <person name="Daum C."/>
            <person name="Ng V."/>
            <person name="Clum A."/>
            <person name="Steindorff A."/>
            <person name="Ohm R.A."/>
            <person name="Martin F."/>
            <person name="Silar P."/>
            <person name="Natvig D.O."/>
            <person name="Lalanne C."/>
            <person name="Gautier V."/>
            <person name="Ament-Velasquez S.L."/>
            <person name="Kruys A."/>
            <person name="Hutchinson M.I."/>
            <person name="Powell A.J."/>
            <person name="Barry K."/>
            <person name="Miller A.N."/>
            <person name="Grigoriev I.V."/>
            <person name="Debuchy R."/>
            <person name="Gladieux P."/>
            <person name="Hiltunen Thoren M."/>
            <person name="Johannesson H."/>
        </authorList>
    </citation>
    <scope>NUCLEOTIDE SEQUENCE</scope>
    <source>
        <strain evidence="1">CBS 757.83</strain>
    </source>
</reference>
<dbReference type="Proteomes" id="UP001305647">
    <property type="component" value="Unassembled WGS sequence"/>
</dbReference>
<organism evidence="1 2">
    <name type="scientific">Parathielavia hyrcaniae</name>
    <dbReference type="NCBI Taxonomy" id="113614"/>
    <lineage>
        <taxon>Eukaryota</taxon>
        <taxon>Fungi</taxon>
        <taxon>Dikarya</taxon>
        <taxon>Ascomycota</taxon>
        <taxon>Pezizomycotina</taxon>
        <taxon>Sordariomycetes</taxon>
        <taxon>Sordariomycetidae</taxon>
        <taxon>Sordariales</taxon>
        <taxon>Chaetomiaceae</taxon>
        <taxon>Parathielavia</taxon>
    </lineage>
</organism>
<dbReference type="EMBL" id="MU863631">
    <property type="protein sequence ID" value="KAK4102437.1"/>
    <property type="molecule type" value="Genomic_DNA"/>
</dbReference>
<proteinExistence type="predicted"/>
<reference evidence="1" key="2">
    <citation type="submission" date="2023-05" db="EMBL/GenBank/DDBJ databases">
        <authorList>
            <consortium name="Lawrence Berkeley National Laboratory"/>
            <person name="Steindorff A."/>
            <person name="Hensen N."/>
            <person name="Bonometti L."/>
            <person name="Westerberg I."/>
            <person name="Brannstrom I.O."/>
            <person name="Guillou S."/>
            <person name="Cros-Aarteil S."/>
            <person name="Calhoun S."/>
            <person name="Haridas S."/>
            <person name="Kuo A."/>
            <person name="Mondo S."/>
            <person name="Pangilinan J."/>
            <person name="Riley R."/>
            <person name="Labutti K."/>
            <person name="Andreopoulos B."/>
            <person name="Lipzen A."/>
            <person name="Chen C."/>
            <person name="Yanf M."/>
            <person name="Daum C."/>
            <person name="Ng V."/>
            <person name="Clum A."/>
            <person name="Ohm R."/>
            <person name="Martin F."/>
            <person name="Silar P."/>
            <person name="Natvig D."/>
            <person name="Lalanne C."/>
            <person name="Gautier V."/>
            <person name="Ament-Velasquez S.L."/>
            <person name="Kruys A."/>
            <person name="Hutchinson M.I."/>
            <person name="Powell A.J."/>
            <person name="Barry K."/>
            <person name="Miller A.N."/>
            <person name="Grigoriev I.V."/>
            <person name="Debuchy R."/>
            <person name="Gladieux P."/>
            <person name="Thoren M.H."/>
            <person name="Johannesson H."/>
        </authorList>
    </citation>
    <scope>NUCLEOTIDE SEQUENCE</scope>
    <source>
        <strain evidence="1">CBS 757.83</strain>
    </source>
</reference>
<comment type="caution">
    <text evidence="1">The sequence shown here is derived from an EMBL/GenBank/DDBJ whole genome shotgun (WGS) entry which is preliminary data.</text>
</comment>
<dbReference type="AlphaFoldDB" id="A0AAN6Q2K0"/>
<name>A0AAN6Q2K0_9PEZI</name>
<dbReference type="PROSITE" id="PS51257">
    <property type="entry name" value="PROKAR_LIPOPROTEIN"/>
    <property type="match status" value="1"/>
</dbReference>
<sequence>MDKPAARGGRALTHLCGFGGACCKSLAEVVRAKGRSWDSGRIGSRLGTRCLVTHGRKWWDWWECEPGVGCFLLKTKWPETQTLACDAGEGGVSSILAC</sequence>